<protein>
    <submittedName>
        <fullName evidence="1">Uncharacterized protein</fullName>
    </submittedName>
</protein>
<evidence type="ECO:0000313" key="1">
    <source>
        <dbReference type="EMBL" id="PLX60611.1"/>
    </source>
</evidence>
<comment type="caution">
    <text evidence="1">The sequence shown here is derived from an EMBL/GenBank/DDBJ whole genome shotgun (WGS) entry which is preliminary data.</text>
</comment>
<organism evidence="1 2">
    <name type="scientific">Sedimenticola selenatireducens</name>
    <dbReference type="NCBI Taxonomy" id="191960"/>
    <lineage>
        <taxon>Bacteria</taxon>
        <taxon>Pseudomonadati</taxon>
        <taxon>Pseudomonadota</taxon>
        <taxon>Gammaproteobacteria</taxon>
        <taxon>Chromatiales</taxon>
        <taxon>Sedimenticolaceae</taxon>
        <taxon>Sedimenticola</taxon>
    </lineage>
</organism>
<dbReference type="EMBL" id="PKUN01000023">
    <property type="protein sequence ID" value="PLX60611.1"/>
    <property type="molecule type" value="Genomic_DNA"/>
</dbReference>
<dbReference type="STRING" id="1111735.GCA_000428045_02162"/>
<gene>
    <name evidence="1" type="ORF">C0630_14265</name>
</gene>
<reference evidence="1 2" key="1">
    <citation type="submission" date="2017-11" db="EMBL/GenBank/DDBJ databases">
        <title>Genome-resolved metagenomics identifies genetic mobility, metabolic interactions, and unexpected diversity in perchlorate-reducing communities.</title>
        <authorList>
            <person name="Barnum T.P."/>
            <person name="Figueroa I.A."/>
            <person name="Carlstrom C.I."/>
            <person name="Lucas L.N."/>
            <person name="Engelbrektson A.L."/>
            <person name="Coates J.D."/>
        </authorList>
    </citation>
    <scope>NUCLEOTIDE SEQUENCE [LARGE SCALE GENOMIC DNA]</scope>
    <source>
        <strain evidence="1">BM301</strain>
    </source>
</reference>
<dbReference type="RefSeq" id="WP_029132311.1">
    <property type="nucleotide sequence ID" value="NZ_CAXXYC010000004.1"/>
</dbReference>
<name>A0A2N6CTV2_9GAMM</name>
<accession>A0A2N6CTV2</accession>
<dbReference type="Proteomes" id="UP000235015">
    <property type="component" value="Unassembled WGS sequence"/>
</dbReference>
<proteinExistence type="predicted"/>
<sequence length="74" mass="8293">MNCNVMVLPSKEPEQIRLVRIPEDMESHEAFRHATGVIAAAEEANPDFTWDDIEDALDAHGFRTLEFVLGPALD</sequence>
<dbReference type="AlphaFoldDB" id="A0A2N6CTV2"/>
<evidence type="ECO:0000313" key="2">
    <source>
        <dbReference type="Proteomes" id="UP000235015"/>
    </source>
</evidence>